<keyword evidence="4" id="KW-1003">Cell membrane</keyword>
<dbReference type="NCBIfam" id="TIGR04126">
    <property type="entry name" value="PGF_CTERM"/>
    <property type="match status" value="1"/>
</dbReference>
<comment type="caution">
    <text evidence="17">The sequence shown here is derived from an EMBL/GenBank/DDBJ whole genome shotgun (WGS) entry which is preliminary data.</text>
</comment>
<keyword evidence="9" id="KW-0732">Signal</keyword>
<feature type="transmembrane region" description="Helical" evidence="14">
    <location>
        <begin position="875"/>
        <end position="893"/>
    </location>
</feature>
<dbReference type="Pfam" id="PF18204">
    <property type="entry name" value="PGF-CTERM"/>
    <property type="match status" value="1"/>
</dbReference>
<feature type="domain" description="DUF7827" evidence="16">
    <location>
        <begin position="426"/>
        <end position="535"/>
    </location>
</feature>
<accession>A0ABD5U3T9</accession>
<feature type="compositionally biased region" description="Low complexity" evidence="13">
    <location>
        <begin position="822"/>
        <end position="860"/>
    </location>
</feature>
<keyword evidence="6" id="KW-0964">Secreted</keyword>
<evidence type="ECO:0000256" key="11">
    <source>
        <dbReference type="ARBA" id="ARBA00023136"/>
    </source>
</evidence>
<keyword evidence="5" id="KW-0134">Cell wall</keyword>
<feature type="region of interest" description="Disordered" evidence="13">
    <location>
        <begin position="78"/>
        <end position="105"/>
    </location>
</feature>
<feature type="domain" description="PGF-CTERM archaeal protein-sorting signal" evidence="15">
    <location>
        <begin position="873"/>
        <end position="895"/>
    </location>
</feature>
<feature type="compositionally biased region" description="Polar residues" evidence="13">
    <location>
        <begin position="78"/>
        <end position="91"/>
    </location>
</feature>
<gene>
    <name evidence="17" type="ORF">ACFQEV_14620</name>
</gene>
<evidence type="ECO:0000256" key="10">
    <source>
        <dbReference type="ARBA" id="ARBA00022989"/>
    </source>
</evidence>
<proteinExistence type="inferred from homology"/>
<evidence type="ECO:0000256" key="5">
    <source>
        <dbReference type="ARBA" id="ARBA00022512"/>
    </source>
</evidence>
<feature type="region of interest" description="Disordered" evidence="13">
    <location>
        <begin position="821"/>
        <end position="873"/>
    </location>
</feature>
<organism evidence="17 18">
    <name type="scientific">Halopelagius fulvigenes</name>
    <dbReference type="NCBI Taxonomy" id="1198324"/>
    <lineage>
        <taxon>Archaea</taxon>
        <taxon>Methanobacteriati</taxon>
        <taxon>Methanobacteriota</taxon>
        <taxon>Stenosarchaea group</taxon>
        <taxon>Halobacteria</taxon>
        <taxon>Halobacteriales</taxon>
        <taxon>Haloferacaceae</taxon>
    </lineage>
</organism>
<reference evidence="17 18" key="1">
    <citation type="journal article" date="2019" name="Int. J. Syst. Evol. Microbiol.">
        <title>The Global Catalogue of Microorganisms (GCM) 10K type strain sequencing project: providing services to taxonomists for standard genome sequencing and annotation.</title>
        <authorList>
            <consortium name="The Broad Institute Genomics Platform"/>
            <consortium name="The Broad Institute Genome Sequencing Center for Infectious Disease"/>
            <person name="Wu L."/>
            <person name="Ma J."/>
        </authorList>
    </citation>
    <scope>NUCLEOTIDE SEQUENCE [LARGE SCALE GENOMIC DNA]</scope>
    <source>
        <strain evidence="17 18">YIM 94188</strain>
    </source>
</reference>
<evidence type="ECO:0000256" key="12">
    <source>
        <dbReference type="ARBA" id="ARBA00023180"/>
    </source>
</evidence>
<keyword evidence="12" id="KW-0325">Glycoprotein</keyword>
<dbReference type="Proteomes" id="UP001596408">
    <property type="component" value="Unassembled WGS sequence"/>
</dbReference>
<evidence type="ECO:0000313" key="17">
    <source>
        <dbReference type="EMBL" id="MFC6826213.1"/>
    </source>
</evidence>
<dbReference type="EMBL" id="JBHSXH010000015">
    <property type="protein sequence ID" value="MFC6826213.1"/>
    <property type="molecule type" value="Genomic_DNA"/>
</dbReference>
<evidence type="ECO:0000256" key="9">
    <source>
        <dbReference type="ARBA" id="ARBA00022729"/>
    </source>
</evidence>
<comment type="similarity">
    <text evidence="3">Belongs to the halobacterial S-layer protein family.</text>
</comment>
<evidence type="ECO:0000256" key="2">
    <source>
        <dbReference type="ARBA" id="ARBA00004237"/>
    </source>
</evidence>
<dbReference type="NCBIfam" id="TIGR04207">
    <property type="entry name" value="halo_sig_pep"/>
    <property type="match status" value="1"/>
</dbReference>
<evidence type="ECO:0000259" key="15">
    <source>
        <dbReference type="Pfam" id="PF18204"/>
    </source>
</evidence>
<comment type="subcellular location">
    <subcellularLocation>
        <location evidence="1">Cell membrane</location>
    </subcellularLocation>
    <subcellularLocation>
        <location evidence="2">Secreted</location>
        <location evidence="2">Cell wall</location>
        <location evidence="2">S-layer</location>
    </subcellularLocation>
</comment>
<dbReference type="GO" id="GO:0005886">
    <property type="term" value="C:plasma membrane"/>
    <property type="evidence" value="ECO:0007669"/>
    <property type="project" value="UniProtKB-SubCell"/>
</dbReference>
<evidence type="ECO:0000256" key="7">
    <source>
        <dbReference type="ARBA" id="ARBA00022601"/>
    </source>
</evidence>
<keyword evidence="18" id="KW-1185">Reference proteome</keyword>
<name>A0ABD5U3T9_9EURY</name>
<evidence type="ECO:0000256" key="13">
    <source>
        <dbReference type="SAM" id="MobiDB-lite"/>
    </source>
</evidence>
<keyword evidence="10 14" id="KW-1133">Transmembrane helix</keyword>
<evidence type="ECO:0000313" key="18">
    <source>
        <dbReference type="Proteomes" id="UP001596408"/>
    </source>
</evidence>
<keyword evidence="11 14" id="KW-0472">Membrane</keyword>
<protein>
    <submittedName>
        <fullName evidence="17">BGTF surface domain-containing protein</fullName>
    </submittedName>
</protein>
<evidence type="ECO:0000259" key="16">
    <source>
        <dbReference type="Pfam" id="PF25162"/>
    </source>
</evidence>
<evidence type="ECO:0000256" key="14">
    <source>
        <dbReference type="SAM" id="Phobius"/>
    </source>
</evidence>
<evidence type="ECO:0000256" key="3">
    <source>
        <dbReference type="ARBA" id="ARBA00009327"/>
    </source>
</evidence>
<dbReference type="AlphaFoldDB" id="A0ABD5U3T9"/>
<sequence>MTSKQKQIRAVALAALMVLSVFAGTIAFTGTAAAAATSVSATNAPVGADSGLNVQASDGDATADDIVIWIDTNGDGTKQSGEASITVTDDNGGTEGAGSDSFDAANVPDESGTYTLYAYESGSTNTKEATGSFDVDADAPSFDSAIEAGGTIEVSFDADETLYQEDGSTALSASEVEVFVDGESKDIDATTFSQSTGRITFDLVMGDVSANSDVEVNFTTPVADVQGNSITVENESVTVTSGVISETSGQPDGTKDGNAYQGELVAYNASGVTANENEGVSVETKSGKFIFDGYTGANSVYYLFNTSERNATATYQFESAEGGFDLGLRDLGLSVKASSLNVTKGDAIKGTVSTNAGGRTIEAKLYNSKDTQVGSTQELTTGSNSGEATFNFDTSGLSTGTYTVEVTDVDSGVTKTTSKYNLKAKGNSDASFTQKIVTEQRGDVANITVQLENTDTATVQIGSPDVGYRLNATVSDGDDDDNQVTLQFNTYAASAGGDVVTVVGDEDSLDNVDPDEQNTVNALLDAGEYDLSVDPGNEYNDAESTDLGTLVLEERSTDSINTWTAPSGLSANDLDKSGLYEAAANNNVTLDSKIANGDYAIHQINASGLEGYLANQGNDETAAFVALLESDLASLKVNQTEANVNRQPWTVNYSDDVTVVSDAENDTYFVMFDTSDVIREESGKSLQNGDGLTATFKLNKSADNALVSNNESVSVDYEIVEGTVSVDEPVNVSNAASQTVEGETTLAPGTQLSLRVRSSGDTQPSFLKTSSVYVTENNTFSATFDFSGQNTGDTFDFIVRSVAGTSFDEQESFEGNVVEGSQTTETVTDNGTVTTQGPTETATTGTPATTTAATTDAGTTEQPATDEPTDTSTPGFGVVVAVIALLAAALLAVRRD</sequence>
<dbReference type="InterPro" id="IPR026371">
    <property type="entry name" value="PGF_CTERM"/>
</dbReference>
<evidence type="ECO:0000256" key="8">
    <source>
        <dbReference type="ARBA" id="ARBA00022692"/>
    </source>
</evidence>
<dbReference type="InterPro" id="IPR026452">
    <property type="entry name" value="Surf_glycop_sig_pep"/>
</dbReference>
<dbReference type="NCBIfam" id="NF045517">
    <property type="entry name" value="halo_surf_dom"/>
    <property type="match status" value="1"/>
</dbReference>
<keyword evidence="8 14" id="KW-0812">Transmembrane</keyword>
<dbReference type="Pfam" id="PF25162">
    <property type="entry name" value="DUF7827"/>
    <property type="match status" value="1"/>
</dbReference>
<evidence type="ECO:0000256" key="6">
    <source>
        <dbReference type="ARBA" id="ARBA00022525"/>
    </source>
</evidence>
<dbReference type="RefSeq" id="WP_379697462.1">
    <property type="nucleotide sequence ID" value="NZ_JBHSXH010000015.1"/>
</dbReference>
<dbReference type="GO" id="GO:0030115">
    <property type="term" value="C:S-layer"/>
    <property type="evidence" value="ECO:0007669"/>
    <property type="project" value="UniProtKB-SubCell"/>
</dbReference>
<dbReference type="InterPro" id="IPR057149">
    <property type="entry name" value="DUF7827"/>
</dbReference>
<evidence type="ECO:0000256" key="1">
    <source>
        <dbReference type="ARBA" id="ARBA00004236"/>
    </source>
</evidence>
<keyword evidence="7" id="KW-0701">S-layer</keyword>
<evidence type="ECO:0000256" key="4">
    <source>
        <dbReference type="ARBA" id="ARBA00022475"/>
    </source>
</evidence>